<protein>
    <submittedName>
        <fullName evidence="2">Bromo domain-containing protein</fullName>
    </submittedName>
</protein>
<evidence type="ECO:0000313" key="1">
    <source>
        <dbReference type="Proteomes" id="UP000887576"/>
    </source>
</evidence>
<dbReference type="WBParaSite" id="JU765_v2.g15003.t1">
    <property type="protein sequence ID" value="JU765_v2.g15003.t1"/>
    <property type="gene ID" value="JU765_v2.g15003"/>
</dbReference>
<name>A0AC34QCR9_9BILA</name>
<evidence type="ECO:0000313" key="2">
    <source>
        <dbReference type="WBParaSite" id="JU765_v2.g15003.t1"/>
    </source>
</evidence>
<accession>A0AC34QCR9</accession>
<reference evidence="2" key="1">
    <citation type="submission" date="2022-11" db="UniProtKB">
        <authorList>
            <consortium name="WormBaseParasite"/>
        </authorList>
    </citation>
    <scope>IDENTIFICATION</scope>
</reference>
<organism evidence="1 2">
    <name type="scientific">Panagrolaimus sp. JU765</name>
    <dbReference type="NCBI Taxonomy" id="591449"/>
    <lineage>
        <taxon>Eukaryota</taxon>
        <taxon>Metazoa</taxon>
        <taxon>Ecdysozoa</taxon>
        <taxon>Nematoda</taxon>
        <taxon>Chromadorea</taxon>
        <taxon>Rhabditida</taxon>
        <taxon>Tylenchina</taxon>
        <taxon>Panagrolaimomorpha</taxon>
        <taxon>Panagrolaimoidea</taxon>
        <taxon>Panagrolaimidae</taxon>
        <taxon>Panagrolaimus</taxon>
    </lineage>
</organism>
<dbReference type="Proteomes" id="UP000887576">
    <property type="component" value="Unplaced"/>
</dbReference>
<proteinExistence type="predicted"/>
<sequence length="684" mass="77723">MDPGDCEEPTPMKDVETKDLTKARIEVTGCTGDKTNCPVHNTNRPRWLYLAEKDGIDLLMDAMNPRGFREIDLVETLSSFKPFIGPIVDDLADQMARYAIQDKENDEKPMEVDEAEKIEKGAAEETEDSPIPVENDKENDEKPMEVDEAEKIEKNAAEETEDSPIPLENGLPKLSPEHESSTAPEADDETASNTSSTRVTRSSSRTNVVKVAKVKKEKSKPCVKNIIAFLGLDDVKMEEVGDENELKEAMKILLLEMEENIQVKAIGEMLLNADQTREDFRKAVSDGADIKPFLVKDVDYFAHCAEEVELLSDEQLEDFTTELHQLILAFVKIIHSVRMKFLEESPFMMVPKKSKTNEVVAAPTFIEWQRQLLECKSISSLAVFYEIFNERVSWHFAKTGKCYSCRKKAVIEESVVCEICSAMYHLNCAPTKVTSRVYYLCSKSCEKKAAKAAEKKNEKIAQIAVKSVVKVEKDKSVDETKPTVEEMDEDADADNNSSVENHSDEIKPRRRRNANKKPVDYSELENGGKSDSEEPRTRRSNRTRTKKEPGFDDECNFRAISMGLRNGTKVETDLKKQLVECQKVIENAMKQEFGYPFSHPVNEKDAPGYAEAIKKPMDLRTMINKFKNLDYESTVQVWKDCKLIVDNCKAYNYEDDEIIGDADELYEYLKKEFRSIIGDVVDVE</sequence>